<dbReference type="AlphaFoldDB" id="A0A1N7IH24"/>
<reference evidence="1 4" key="2">
    <citation type="submission" date="2018-11" db="EMBL/GenBank/DDBJ databases">
        <title>Proposal to divide the Flavobacteriaceae and reorganize its genera based on Amino Acid Identity values calculated from whole genome sequences.</title>
        <authorList>
            <person name="Nicholson A.C."/>
            <person name="Gulvik C.A."/>
            <person name="Whitney A.M."/>
            <person name="Humrighouse B.W."/>
            <person name="Bell M."/>
            <person name="Holmes B."/>
            <person name="Steigerwalt A.G."/>
            <person name="Villarma A."/>
            <person name="Sheth M."/>
            <person name="Batra D."/>
            <person name="Pryor J."/>
            <person name="Bernardet J.-F."/>
            <person name="Hugo C."/>
            <person name="Kampfer P."/>
            <person name="Newman J."/>
            <person name="McQuiston J.R."/>
        </authorList>
    </citation>
    <scope>NUCLEOTIDE SEQUENCE [LARGE SCALE GENOMIC DNA]</scope>
    <source>
        <strain evidence="1 4">DSM 16927</strain>
    </source>
</reference>
<dbReference type="KEGG" id="cjt:EG359_11605"/>
<keyword evidence="4" id="KW-1185">Reference proteome</keyword>
<dbReference type="EMBL" id="FTNZ01000005">
    <property type="protein sequence ID" value="SIS36399.1"/>
    <property type="molecule type" value="Genomic_DNA"/>
</dbReference>
<evidence type="ECO:0000313" key="4">
    <source>
        <dbReference type="Proteomes" id="UP000279541"/>
    </source>
</evidence>
<keyword evidence="1" id="KW-0378">Hydrolase</keyword>
<dbReference type="SUPFAM" id="SSF52309">
    <property type="entry name" value="N-(deoxy)ribosyltransferase-like"/>
    <property type="match status" value="1"/>
</dbReference>
<dbReference type="Proteomes" id="UP000279541">
    <property type="component" value="Chromosome"/>
</dbReference>
<organism evidence="2 3">
    <name type="scientific">Chryseobacterium joostei</name>
    <dbReference type="NCBI Taxonomy" id="112234"/>
    <lineage>
        <taxon>Bacteria</taxon>
        <taxon>Pseudomonadati</taxon>
        <taxon>Bacteroidota</taxon>
        <taxon>Flavobacteriia</taxon>
        <taxon>Flavobacteriales</taxon>
        <taxon>Weeksellaceae</taxon>
        <taxon>Chryseobacterium group</taxon>
        <taxon>Chryseobacterium</taxon>
    </lineage>
</organism>
<gene>
    <name evidence="1" type="ORF">EG359_11605</name>
    <name evidence="2" type="ORF">SAMN05421768_105243</name>
</gene>
<evidence type="ECO:0000313" key="1">
    <source>
        <dbReference type="EMBL" id="AZB00230.1"/>
    </source>
</evidence>
<keyword evidence="1" id="KW-0067">ATP-binding</keyword>
<dbReference type="Proteomes" id="UP000186106">
    <property type="component" value="Unassembled WGS sequence"/>
</dbReference>
<keyword evidence="1" id="KW-0547">Nucleotide-binding</keyword>
<evidence type="ECO:0000313" key="3">
    <source>
        <dbReference type="Proteomes" id="UP000186106"/>
    </source>
</evidence>
<accession>A0A1N7IH24</accession>
<keyword evidence="1" id="KW-0347">Helicase</keyword>
<dbReference type="OrthoDB" id="9815193at2"/>
<reference evidence="2 3" key="1">
    <citation type="submission" date="2017-01" db="EMBL/GenBank/DDBJ databases">
        <authorList>
            <person name="Mah S.A."/>
            <person name="Swanson W.J."/>
            <person name="Moy G.W."/>
            <person name="Vacquier V.D."/>
        </authorList>
    </citation>
    <scope>NUCLEOTIDE SEQUENCE [LARGE SCALE GENOMIC DNA]</scope>
    <source>
        <strain evidence="2 3">DSM 16927</strain>
    </source>
</reference>
<protein>
    <submittedName>
        <fullName evidence="1">RNA helicase</fullName>
    </submittedName>
</protein>
<evidence type="ECO:0000313" key="2">
    <source>
        <dbReference type="EMBL" id="SIS36399.1"/>
    </source>
</evidence>
<dbReference type="Gene3D" id="3.40.50.450">
    <property type="match status" value="1"/>
</dbReference>
<name>A0A1N7IH24_9FLAO</name>
<sequence length="296" mass="34470">MTDSRDSKKQEKIEKPLEKKKCGIIMPIASNPDYPKEHWKEVLNILVEAVNETEFEARLVSDDVAIGLIHERIVNNIYNDDIIICDVSSKNPNVMFELGMRLAFDKPTIIIKDENTGYSFDTGVIEHLNYPSSLRFNKIVSFKEELIKKINATYQKSQAEKNFSPFLKSFGKTIVPAKIHQTEIPESQYIIDKLESLTNEVQLLRFNQGIVTEKQVYSSYSRRRFVRNVIKEILDVNRHIDREKACSNSFIKLFKEEIMERHNFEPTNEEISSVVNNYFDNLPKKDTSIDNEKNQK</sequence>
<proteinExistence type="predicted"/>
<dbReference type="GO" id="GO:0004386">
    <property type="term" value="F:helicase activity"/>
    <property type="evidence" value="ECO:0007669"/>
    <property type="project" value="UniProtKB-KW"/>
</dbReference>
<dbReference type="EMBL" id="CP033926">
    <property type="protein sequence ID" value="AZB00230.1"/>
    <property type="molecule type" value="Genomic_DNA"/>
</dbReference>
<dbReference type="RefSeq" id="WP_076354822.1">
    <property type="nucleotide sequence ID" value="NZ_CP033926.1"/>
</dbReference>